<evidence type="ECO:0000256" key="2">
    <source>
        <dbReference type="ARBA" id="ARBA00022490"/>
    </source>
</evidence>
<keyword evidence="3" id="KW-0440">LIM domain</keyword>
<keyword evidence="3" id="KW-0862">Zinc</keyword>
<dbReference type="SMART" id="SM00228">
    <property type="entry name" value="PDZ"/>
    <property type="match status" value="1"/>
</dbReference>
<reference evidence="7" key="1">
    <citation type="submission" date="2015-11" db="EMBL/GenBank/DDBJ databases">
        <title>De novo transcriptome assembly of four potential Pierce s Disease insect vectors from Arizona vineyards.</title>
        <authorList>
            <person name="Tassone E.E."/>
        </authorList>
    </citation>
    <scope>NUCLEOTIDE SEQUENCE</scope>
</reference>
<accession>A0A1B6KPW7</accession>
<dbReference type="Pfam" id="PF00595">
    <property type="entry name" value="PDZ"/>
    <property type="match status" value="1"/>
</dbReference>
<keyword evidence="5" id="KW-1133">Transmembrane helix</keyword>
<evidence type="ECO:0000256" key="1">
    <source>
        <dbReference type="ARBA" id="ARBA00004496"/>
    </source>
</evidence>
<dbReference type="GO" id="GO:0001725">
    <property type="term" value="C:stress fiber"/>
    <property type="evidence" value="ECO:0007669"/>
    <property type="project" value="TreeGrafter"/>
</dbReference>
<feature type="compositionally biased region" description="Acidic residues" evidence="4">
    <location>
        <begin position="138"/>
        <end position="148"/>
    </location>
</feature>
<keyword evidence="3" id="KW-0479">Metal-binding</keyword>
<evidence type="ECO:0000256" key="5">
    <source>
        <dbReference type="SAM" id="Phobius"/>
    </source>
</evidence>
<name>A0A1B6KPW7_9HEMI</name>
<dbReference type="EMBL" id="GEBQ01021532">
    <property type="protein sequence ID" value="JAT18445.1"/>
    <property type="molecule type" value="Transcribed_RNA"/>
</dbReference>
<feature type="compositionally biased region" description="Pro residues" evidence="4">
    <location>
        <begin position="107"/>
        <end position="137"/>
    </location>
</feature>
<comment type="subcellular location">
    <subcellularLocation>
        <location evidence="1">Cytoplasm</location>
    </subcellularLocation>
</comment>
<evidence type="ECO:0000259" key="6">
    <source>
        <dbReference type="PROSITE" id="PS50106"/>
    </source>
</evidence>
<feature type="region of interest" description="Disordered" evidence="4">
    <location>
        <begin position="166"/>
        <end position="213"/>
    </location>
</feature>
<dbReference type="FunFam" id="2.30.42.10:FF:000055">
    <property type="entry name" value="PDZ and LIM domain protein 3"/>
    <property type="match status" value="1"/>
</dbReference>
<evidence type="ECO:0000313" key="7">
    <source>
        <dbReference type="EMBL" id="JAT13467.1"/>
    </source>
</evidence>
<dbReference type="InterPro" id="IPR050604">
    <property type="entry name" value="PDZ-LIM_domain"/>
</dbReference>
<dbReference type="GO" id="GO:0003779">
    <property type="term" value="F:actin binding"/>
    <property type="evidence" value="ECO:0007669"/>
    <property type="project" value="TreeGrafter"/>
</dbReference>
<dbReference type="GO" id="GO:0031941">
    <property type="term" value="C:filamentous actin"/>
    <property type="evidence" value="ECO:0007669"/>
    <property type="project" value="TreeGrafter"/>
</dbReference>
<keyword evidence="5" id="KW-0812">Transmembrane</keyword>
<feature type="region of interest" description="Disordered" evidence="4">
    <location>
        <begin position="104"/>
        <end position="148"/>
    </location>
</feature>
<gene>
    <name evidence="7" type="ORF">g.48718</name>
    <name evidence="8" type="ORF">g.48721</name>
    <name evidence="9" type="ORF">g.48722</name>
</gene>
<evidence type="ECO:0000313" key="9">
    <source>
        <dbReference type="EMBL" id="JAT31905.1"/>
    </source>
</evidence>
<evidence type="ECO:0000313" key="8">
    <source>
        <dbReference type="EMBL" id="JAT18445.1"/>
    </source>
</evidence>
<dbReference type="PANTHER" id="PTHR24214:SF38">
    <property type="entry name" value="PDZ AND LIM DOMAIN PROTEIN ZASP-RELATED"/>
    <property type="match status" value="1"/>
</dbReference>
<evidence type="ECO:0000256" key="4">
    <source>
        <dbReference type="SAM" id="MobiDB-lite"/>
    </source>
</evidence>
<dbReference type="EMBL" id="GEBQ01008072">
    <property type="protein sequence ID" value="JAT31905.1"/>
    <property type="molecule type" value="Transcribed_RNA"/>
</dbReference>
<dbReference type="GO" id="GO:0061061">
    <property type="term" value="P:muscle structure development"/>
    <property type="evidence" value="ECO:0007669"/>
    <property type="project" value="TreeGrafter"/>
</dbReference>
<dbReference type="Gene3D" id="2.30.42.10">
    <property type="match status" value="1"/>
</dbReference>
<dbReference type="SUPFAM" id="SSF50156">
    <property type="entry name" value="PDZ domain-like"/>
    <property type="match status" value="1"/>
</dbReference>
<sequence>MTAAEIVMKRDDPNIAWGFRLTGGSDLGTPFYVVKVLGRGHAERAGLRVGDMVYAINNKYINTFTHKDAQNAIVHTGDTLVLNIKRGPIGGRGTPLPEYADPLMGIIPPPPTERPKPVPLPPYEPPPPIVKEPTPPPESDEEEDEAEETVAAFNVKINPKGRIAAIEELPVTPPPSRSSSRCRSRSRSASRDRRSSSKRTSQPRVNGLSGPGEAFTYSKEVVTQYSTVLSASEQSGGQTAQTINESFIIHGGSEHKMEDILSPEDIERDIFEEKMEEQKITELLTGEAELLDQGVVGERVSVPQQLSRAQCQVTDKASNTEPLTNYAQLSAFTSDRRNIFRCDGLVKSREIDNTTFFARATIIVILLSILIYAFFINPKSCKM</sequence>
<proteinExistence type="predicted"/>
<dbReference type="EMBL" id="GEBQ01026510">
    <property type="protein sequence ID" value="JAT13467.1"/>
    <property type="molecule type" value="Transcribed_RNA"/>
</dbReference>
<dbReference type="GO" id="GO:0030036">
    <property type="term" value="P:actin cytoskeleton organization"/>
    <property type="evidence" value="ECO:0007669"/>
    <property type="project" value="TreeGrafter"/>
</dbReference>
<protein>
    <recommendedName>
        <fullName evidence="6">PDZ domain-containing protein</fullName>
    </recommendedName>
</protein>
<feature type="domain" description="PDZ" evidence="6">
    <location>
        <begin position="5"/>
        <end position="88"/>
    </location>
</feature>
<dbReference type="InterPro" id="IPR001478">
    <property type="entry name" value="PDZ"/>
</dbReference>
<dbReference type="AlphaFoldDB" id="A0A1B6KPW7"/>
<keyword evidence="2" id="KW-0963">Cytoplasm</keyword>
<dbReference type="PROSITE" id="PS50106">
    <property type="entry name" value="PDZ"/>
    <property type="match status" value="1"/>
</dbReference>
<feature type="transmembrane region" description="Helical" evidence="5">
    <location>
        <begin position="356"/>
        <end position="375"/>
    </location>
</feature>
<dbReference type="GO" id="GO:0051371">
    <property type="term" value="F:muscle alpha-actinin binding"/>
    <property type="evidence" value="ECO:0007669"/>
    <property type="project" value="TreeGrafter"/>
</dbReference>
<keyword evidence="5" id="KW-0472">Membrane</keyword>
<organism evidence="7">
    <name type="scientific">Graphocephala atropunctata</name>
    <dbReference type="NCBI Taxonomy" id="36148"/>
    <lineage>
        <taxon>Eukaryota</taxon>
        <taxon>Metazoa</taxon>
        <taxon>Ecdysozoa</taxon>
        <taxon>Arthropoda</taxon>
        <taxon>Hexapoda</taxon>
        <taxon>Insecta</taxon>
        <taxon>Pterygota</taxon>
        <taxon>Neoptera</taxon>
        <taxon>Paraneoptera</taxon>
        <taxon>Hemiptera</taxon>
        <taxon>Auchenorrhyncha</taxon>
        <taxon>Membracoidea</taxon>
        <taxon>Cicadellidae</taxon>
        <taxon>Cicadellinae</taxon>
        <taxon>Cicadellini</taxon>
        <taxon>Graphocephala</taxon>
    </lineage>
</organism>
<dbReference type="GO" id="GO:0030018">
    <property type="term" value="C:Z disc"/>
    <property type="evidence" value="ECO:0007669"/>
    <property type="project" value="TreeGrafter"/>
</dbReference>
<dbReference type="PANTHER" id="PTHR24214">
    <property type="entry name" value="PDZ AND LIM DOMAIN PROTEIN ZASP"/>
    <property type="match status" value="1"/>
</dbReference>
<dbReference type="GO" id="GO:0005912">
    <property type="term" value="C:adherens junction"/>
    <property type="evidence" value="ECO:0007669"/>
    <property type="project" value="TreeGrafter"/>
</dbReference>
<dbReference type="InterPro" id="IPR036034">
    <property type="entry name" value="PDZ_sf"/>
</dbReference>
<evidence type="ECO:0000256" key="3">
    <source>
        <dbReference type="ARBA" id="ARBA00023038"/>
    </source>
</evidence>